<evidence type="ECO:0000313" key="5">
    <source>
        <dbReference type="Proteomes" id="UP000001745"/>
    </source>
</evidence>
<dbReference type="Pfam" id="PF00857">
    <property type="entry name" value="Isochorismatase"/>
    <property type="match status" value="1"/>
</dbReference>
<dbReference type="InterPro" id="IPR036380">
    <property type="entry name" value="Isochorismatase-like_sf"/>
</dbReference>
<gene>
    <name evidence="4" type="ORF">TSTA_014640</name>
</gene>
<dbReference type="STRING" id="441959.B8MGZ1"/>
<dbReference type="GO" id="GO:0016787">
    <property type="term" value="F:hydrolase activity"/>
    <property type="evidence" value="ECO:0007669"/>
    <property type="project" value="UniProtKB-KW"/>
</dbReference>
<keyword evidence="5" id="KW-1185">Reference proteome</keyword>
<feature type="domain" description="Isochorismatase-like" evidence="3">
    <location>
        <begin position="4"/>
        <end position="149"/>
    </location>
</feature>
<protein>
    <recommendedName>
        <fullName evidence="3">Isochorismatase-like domain-containing protein</fullName>
    </recommendedName>
</protein>
<evidence type="ECO:0000256" key="2">
    <source>
        <dbReference type="ARBA" id="ARBA00022801"/>
    </source>
</evidence>
<dbReference type="PhylomeDB" id="B8MGZ1"/>
<proteinExistence type="inferred from homology"/>
<dbReference type="AlphaFoldDB" id="B8MGZ1"/>
<dbReference type="EMBL" id="EQ962656">
    <property type="protein sequence ID" value="EED16372.1"/>
    <property type="molecule type" value="Genomic_DNA"/>
</dbReference>
<dbReference type="Proteomes" id="UP000001745">
    <property type="component" value="Unassembled WGS sequence"/>
</dbReference>
<dbReference type="OrthoDB" id="245563at2759"/>
<dbReference type="PANTHER" id="PTHR43540:SF6">
    <property type="entry name" value="ISOCHORISMATASE-LIKE DOMAIN-CONTAINING PROTEIN"/>
    <property type="match status" value="1"/>
</dbReference>
<organism evidence="4 5">
    <name type="scientific">Talaromyces stipitatus (strain ATCC 10500 / CBS 375.48 / QM 6759 / NRRL 1006)</name>
    <name type="common">Penicillium stipitatum</name>
    <dbReference type="NCBI Taxonomy" id="441959"/>
    <lineage>
        <taxon>Eukaryota</taxon>
        <taxon>Fungi</taxon>
        <taxon>Dikarya</taxon>
        <taxon>Ascomycota</taxon>
        <taxon>Pezizomycotina</taxon>
        <taxon>Eurotiomycetes</taxon>
        <taxon>Eurotiomycetidae</taxon>
        <taxon>Eurotiales</taxon>
        <taxon>Trichocomaceae</taxon>
        <taxon>Talaromyces</taxon>
        <taxon>Talaromyces sect. Talaromyces</taxon>
    </lineage>
</organism>
<dbReference type="Gene3D" id="3.40.50.850">
    <property type="entry name" value="Isochorismatase-like"/>
    <property type="match status" value="1"/>
</dbReference>
<evidence type="ECO:0000259" key="3">
    <source>
        <dbReference type="Pfam" id="PF00857"/>
    </source>
</evidence>
<dbReference type="HOGENOM" id="CLU_068979_5_5_1"/>
<dbReference type="InterPro" id="IPR050272">
    <property type="entry name" value="Isochorismatase-like_hydrls"/>
</dbReference>
<accession>B8MGZ1</accession>
<keyword evidence="2" id="KW-0378">Hydrolase</keyword>
<dbReference type="InterPro" id="IPR000868">
    <property type="entry name" value="Isochorismatase-like_dom"/>
</dbReference>
<dbReference type="PANTHER" id="PTHR43540">
    <property type="entry name" value="PEROXYUREIDOACRYLATE/UREIDOACRYLATE AMIDOHYDROLASE-RELATED"/>
    <property type="match status" value="1"/>
</dbReference>
<dbReference type="eggNOG" id="ENOG502SENS">
    <property type="taxonomic scope" value="Eukaryota"/>
</dbReference>
<reference evidence="5" key="1">
    <citation type="journal article" date="2015" name="Genome Announc.">
        <title>Genome sequence of the AIDS-associated pathogen Penicillium marneffei (ATCC18224) and its near taxonomic relative Talaromyces stipitatus (ATCC10500).</title>
        <authorList>
            <person name="Nierman W.C."/>
            <person name="Fedorova-Abrams N.D."/>
            <person name="Andrianopoulos A."/>
        </authorList>
    </citation>
    <scope>NUCLEOTIDE SEQUENCE [LARGE SCALE GENOMIC DNA]</scope>
    <source>
        <strain evidence="5">ATCC 10500 / CBS 375.48 / QM 6759 / NRRL 1006</strain>
    </source>
</reference>
<sequence>MSRTAIFAIDIQNGLANSATEIPHAPRIRQAAETILSSLRARSSGPDIFIVQHEEGPESGDLVRSTEPWELVFPPRGEEEKVVYKHTCNTLDSNPDLINQLRAQEIGTLVMFGIQSEFCVRETSLGALAAGFKVIILQGAHSTYDDSGTGKSAMQIEREVEEEVKANGGIIIPWEKWLEN</sequence>
<dbReference type="RefSeq" id="XP_002483606.1">
    <property type="nucleotide sequence ID" value="XM_002483561.1"/>
</dbReference>
<dbReference type="SUPFAM" id="SSF52499">
    <property type="entry name" value="Isochorismatase-like hydrolases"/>
    <property type="match status" value="1"/>
</dbReference>
<name>B8MGZ1_TALSN</name>
<dbReference type="OMA" id="HATYDRI"/>
<dbReference type="VEuPathDB" id="FungiDB:TSTA_014640"/>
<dbReference type="InParanoid" id="B8MGZ1"/>
<comment type="similarity">
    <text evidence="1">Belongs to the isochorismatase family.</text>
</comment>
<evidence type="ECO:0000313" key="4">
    <source>
        <dbReference type="EMBL" id="EED16372.1"/>
    </source>
</evidence>
<dbReference type="GeneID" id="8107847"/>
<evidence type="ECO:0000256" key="1">
    <source>
        <dbReference type="ARBA" id="ARBA00006336"/>
    </source>
</evidence>